<dbReference type="EMBL" id="AC151521">
    <property type="protein sequence ID" value="ABN06172.1"/>
    <property type="molecule type" value="Genomic_DNA"/>
</dbReference>
<dbReference type="InterPro" id="IPR044837">
    <property type="entry name" value="REM16-like"/>
</dbReference>
<protein>
    <submittedName>
        <fullName evidence="7">Transcriptional factor B3</fullName>
    </submittedName>
</protein>
<dbReference type="InterPro" id="IPR003340">
    <property type="entry name" value="B3_DNA-bd"/>
</dbReference>
<reference evidence="7" key="2">
    <citation type="submission" date="2007-03" db="EMBL/GenBank/DDBJ databases">
        <authorList>
            <consortium name="The International Medicago Genome Annotation Group"/>
        </authorList>
    </citation>
    <scope>NUCLEOTIDE SEQUENCE</scope>
</reference>
<dbReference type="Gene3D" id="2.40.330.10">
    <property type="entry name" value="DNA-binding pseudobarrel domain"/>
    <property type="match status" value="1"/>
</dbReference>
<dbReference type="CDD" id="cd10017">
    <property type="entry name" value="B3_DNA"/>
    <property type="match status" value="1"/>
</dbReference>
<evidence type="ECO:0000256" key="1">
    <source>
        <dbReference type="ARBA" id="ARBA00004123"/>
    </source>
</evidence>
<evidence type="ECO:0000313" key="7">
    <source>
        <dbReference type="EMBL" id="ABN06172.1"/>
    </source>
</evidence>
<dbReference type="SMART" id="SM01019">
    <property type="entry name" value="B3"/>
    <property type="match status" value="1"/>
</dbReference>
<keyword evidence="2" id="KW-0805">Transcription regulation</keyword>
<accession>A2Q2N5</accession>
<evidence type="ECO:0000256" key="4">
    <source>
        <dbReference type="ARBA" id="ARBA00023163"/>
    </source>
</evidence>
<comment type="subcellular location">
    <subcellularLocation>
        <location evidence="1">Nucleus</location>
    </subcellularLocation>
</comment>
<sequence>MVWVGFSVVWVTEGDASAGIGSIGVTVCWQYLSFSLYGEHIPSEFGKRHLLGLGKKKGDIHLRLLNGKVWPARYLIRKGNRKGEKFEMYSSEWKTFAEDNNLKVGDVCTFELFPTSTILTFIVHIFRDSFEI</sequence>
<gene>
    <name evidence="7" type="ORF">MtrDRAFT_AC151521g45v2</name>
</gene>
<keyword evidence="3" id="KW-0238">DNA-binding</keyword>
<evidence type="ECO:0000259" key="6">
    <source>
        <dbReference type="PROSITE" id="PS50863"/>
    </source>
</evidence>
<evidence type="ECO:0000256" key="2">
    <source>
        <dbReference type="ARBA" id="ARBA00023015"/>
    </source>
</evidence>
<dbReference type="InterPro" id="IPR015300">
    <property type="entry name" value="DNA-bd_pseudobarrel_sf"/>
</dbReference>
<dbReference type="AlphaFoldDB" id="A2Q2N5"/>
<keyword evidence="4" id="KW-0804">Transcription</keyword>
<dbReference type="SUPFAM" id="SSF101936">
    <property type="entry name" value="DNA-binding pseudobarrel domain"/>
    <property type="match status" value="1"/>
</dbReference>
<evidence type="ECO:0000256" key="5">
    <source>
        <dbReference type="ARBA" id="ARBA00023242"/>
    </source>
</evidence>
<proteinExistence type="predicted"/>
<dbReference type="Pfam" id="PF02362">
    <property type="entry name" value="B3"/>
    <property type="match status" value="1"/>
</dbReference>
<dbReference type="PROSITE" id="PS50863">
    <property type="entry name" value="B3"/>
    <property type="match status" value="1"/>
</dbReference>
<reference evidence="7" key="1">
    <citation type="submission" date="2004-10" db="EMBL/GenBank/DDBJ databases">
        <authorList>
            <person name="Town C.D."/>
        </authorList>
    </citation>
    <scope>NUCLEOTIDE SEQUENCE</scope>
</reference>
<dbReference type="PANTHER" id="PTHR31391">
    <property type="entry name" value="B3 DOMAIN-CONTAINING PROTEIN OS11G0197600-RELATED"/>
    <property type="match status" value="1"/>
</dbReference>
<dbReference type="PANTHER" id="PTHR31391:SF4">
    <property type="entry name" value="B3 DOMAIN-CONTAINING PROTEIN OS03G0184500"/>
    <property type="match status" value="1"/>
</dbReference>
<name>A2Q2N5_MEDTR</name>
<keyword evidence="5" id="KW-0539">Nucleus</keyword>
<feature type="domain" description="TF-B3" evidence="6">
    <location>
        <begin position="41"/>
        <end position="129"/>
    </location>
</feature>
<evidence type="ECO:0000256" key="3">
    <source>
        <dbReference type="ARBA" id="ARBA00023125"/>
    </source>
</evidence>
<organism evidence="7">
    <name type="scientific">Medicago truncatula</name>
    <name type="common">Barrel medic</name>
    <name type="synonym">Medicago tribuloides</name>
    <dbReference type="NCBI Taxonomy" id="3880"/>
    <lineage>
        <taxon>Eukaryota</taxon>
        <taxon>Viridiplantae</taxon>
        <taxon>Streptophyta</taxon>
        <taxon>Embryophyta</taxon>
        <taxon>Tracheophyta</taxon>
        <taxon>Spermatophyta</taxon>
        <taxon>Magnoliopsida</taxon>
        <taxon>eudicotyledons</taxon>
        <taxon>Gunneridae</taxon>
        <taxon>Pentapetalae</taxon>
        <taxon>rosids</taxon>
        <taxon>fabids</taxon>
        <taxon>Fabales</taxon>
        <taxon>Fabaceae</taxon>
        <taxon>Papilionoideae</taxon>
        <taxon>50 kb inversion clade</taxon>
        <taxon>NPAAA clade</taxon>
        <taxon>Hologalegina</taxon>
        <taxon>IRL clade</taxon>
        <taxon>Trifolieae</taxon>
        <taxon>Medicago</taxon>
    </lineage>
</organism>
<dbReference type="GO" id="GO:0005634">
    <property type="term" value="C:nucleus"/>
    <property type="evidence" value="ECO:0007669"/>
    <property type="project" value="UniProtKB-SubCell"/>
</dbReference>
<dbReference type="GO" id="GO:0003677">
    <property type="term" value="F:DNA binding"/>
    <property type="evidence" value="ECO:0007669"/>
    <property type="project" value="UniProtKB-KW"/>
</dbReference>